<reference evidence="2 3" key="1">
    <citation type="submission" date="2018-12" db="EMBL/GenBank/DDBJ databases">
        <authorList>
            <person name="Meng J."/>
        </authorList>
    </citation>
    <scope>NUCLEOTIDE SEQUENCE [LARGE SCALE GENOMIC DNA]</scope>
    <source>
        <strain evidence="2 3">HT111-2</strain>
    </source>
</reference>
<sequence>MDNKKIANDVIAALEDVIDPELGIDIVNLGLIYDVDVDDQGKCKINMTLTTPGCPLSDVLNHDIDQKARSVDGINDVEINLVWYPIWSMDKMSRYAKIALGIGGM</sequence>
<proteinExistence type="predicted"/>
<gene>
    <name evidence="2" type="ORF">EJK17_04570</name>
</gene>
<dbReference type="InterPro" id="IPR052339">
    <property type="entry name" value="Fe-S_Maturation_MIP18"/>
</dbReference>
<dbReference type="SUPFAM" id="SSF117916">
    <property type="entry name" value="Fe-S cluster assembly (FSCA) domain-like"/>
    <property type="match status" value="1"/>
</dbReference>
<dbReference type="RefSeq" id="WP_103662466.1">
    <property type="nucleotide sequence ID" value="NZ_ML136878.1"/>
</dbReference>
<dbReference type="Proteomes" id="UP000288291">
    <property type="component" value="Unassembled WGS sequence"/>
</dbReference>
<dbReference type="EMBL" id="RXIA01000010">
    <property type="protein sequence ID" value="RVU70982.1"/>
    <property type="molecule type" value="Genomic_DNA"/>
</dbReference>
<dbReference type="Pfam" id="PF01883">
    <property type="entry name" value="FeS_assembly_P"/>
    <property type="match status" value="1"/>
</dbReference>
<protein>
    <submittedName>
        <fullName evidence="2">Metal-sulfur cluster assembly factor</fullName>
    </submittedName>
</protein>
<keyword evidence="3" id="KW-1185">Reference proteome</keyword>
<dbReference type="AlphaFoldDB" id="A0A437SVR0"/>
<name>A0A437SVR0_9LACO</name>
<dbReference type="InterPro" id="IPR002744">
    <property type="entry name" value="MIP18-like"/>
</dbReference>
<evidence type="ECO:0000313" key="3">
    <source>
        <dbReference type="Proteomes" id="UP000288291"/>
    </source>
</evidence>
<dbReference type="InterPro" id="IPR034904">
    <property type="entry name" value="FSCA_dom_sf"/>
</dbReference>
<dbReference type="Gene3D" id="3.30.300.130">
    <property type="entry name" value="Fe-S cluster assembly (FSCA)"/>
    <property type="match status" value="1"/>
</dbReference>
<feature type="domain" description="MIP18 family-like" evidence="1">
    <location>
        <begin position="9"/>
        <end position="80"/>
    </location>
</feature>
<dbReference type="PANTHER" id="PTHR42831">
    <property type="entry name" value="FE-S PROTEIN MATURATION AUXILIARY FACTOR YITW"/>
    <property type="match status" value="1"/>
</dbReference>
<dbReference type="PANTHER" id="PTHR42831:SF1">
    <property type="entry name" value="FE-S PROTEIN MATURATION AUXILIARY FACTOR YITW"/>
    <property type="match status" value="1"/>
</dbReference>
<evidence type="ECO:0000259" key="1">
    <source>
        <dbReference type="Pfam" id="PF01883"/>
    </source>
</evidence>
<comment type="caution">
    <text evidence="2">The sequence shown here is derived from an EMBL/GenBank/DDBJ whole genome shotgun (WGS) entry which is preliminary data.</text>
</comment>
<accession>A0A437SVR0</accession>
<organism evidence="2 3">
    <name type="scientific">Lactobacillus xujianguonis</name>
    <dbReference type="NCBI Taxonomy" id="2495899"/>
    <lineage>
        <taxon>Bacteria</taxon>
        <taxon>Bacillati</taxon>
        <taxon>Bacillota</taxon>
        <taxon>Bacilli</taxon>
        <taxon>Lactobacillales</taxon>
        <taxon>Lactobacillaceae</taxon>
        <taxon>Lactobacillus</taxon>
    </lineage>
</organism>
<evidence type="ECO:0000313" key="2">
    <source>
        <dbReference type="EMBL" id="RVU70982.1"/>
    </source>
</evidence>